<organism evidence="1">
    <name type="scientific">bioreactor metagenome</name>
    <dbReference type="NCBI Taxonomy" id="1076179"/>
    <lineage>
        <taxon>unclassified sequences</taxon>
        <taxon>metagenomes</taxon>
        <taxon>ecological metagenomes</taxon>
    </lineage>
</organism>
<sequence length="46" mass="4978">MPHGTDHRHTAAANGPRQLFAVEYPQILARTAATGNDDHVNEVALL</sequence>
<proteinExistence type="predicted"/>
<protein>
    <submittedName>
        <fullName evidence="1">Uncharacterized protein</fullName>
    </submittedName>
</protein>
<dbReference type="AlphaFoldDB" id="A0A645DEC7"/>
<evidence type="ECO:0000313" key="1">
    <source>
        <dbReference type="EMBL" id="MPM87611.1"/>
    </source>
</evidence>
<name>A0A645DEC7_9ZZZZ</name>
<dbReference type="EMBL" id="VSSQ01035407">
    <property type="protein sequence ID" value="MPM87611.1"/>
    <property type="molecule type" value="Genomic_DNA"/>
</dbReference>
<gene>
    <name evidence="1" type="ORF">SDC9_134711</name>
</gene>
<comment type="caution">
    <text evidence="1">The sequence shown here is derived from an EMBL/GenBank/DDBJ whole genome shotgun (WGS) entry which is preliminary data.</text>
</comment>
<reference evidence="1" key="1">
    <citation type="submission" date="2019-08" db="EMBL/GenBank/DDBJ databases">
        <authorList>
            <person name="Kucharzyk K."/>
            <person name="Murdoch R.W."/>
            <person name="Higgins S."/>
            <person name="Loffler F."/>
        </authorList>
    </citation>
    <scope>NUCLEOTIDE SEQUENCE</scope>
</reference>
<accession>A0A645DEC7</accession>